<evidence type="ECO:0000259" key="4">
    <source>
        <dbReference type="SMART" id="SM00534"/>
    </source>
</evidence>
<dbReference type="PANTHER" id="PTHR11361:SF99">
    <property type="entry name" value="DNA MISMATCH REPAIR PROTEIN"/>
    <property type="match status" value="1"/>
</dbReference>
<dbReference type="Proteomes" id="UP000515344">
    <property type="component" value="Chromosome"/>
</dbReference>
<dbReference type="GO" id="GO:0140664">
    <property type="term" value="F:ATP-dependent DNA damage sensor activity"/>
    <property type="evidence" value="ECO:0007669"/>
    <property type="project" value="InterPro"/>
</dbReference>
<keyword evidence="2" id="KW-0067">ATP-binding</keyword>
<accession>A0A7G5XMX1</accession>
<dbReference type="Gene3D" id="3.40.50.300">
    <property type="entry name" value="P-loop containing nucleotide triphosphate hydrolases"/>
    <property type="match status" value="1"/>
</dbReference>
<dbReference type="KEGG" id="lacs:H4075_17410"/>
<dbReference type="SMART" id="SM00534">
    <property type="entry name" value="MUTSac"/>
    <property type="match status" value="1"/>
</dbReference>
<protein>
    <submittedName>
        <fullName evidence="5">DNA mismatch repair protein MutS</fullName>
    </submittedName>
</protein>
<sequence length="438" mass="50781">MEIDKVTYYDLSIFNTEEEYSLLHRINFCNTFGGKQKLEYLLTHPHHNLKKIEDTQQTLQQIGEVILQWPKEITNGTILVLEKFYGYPFDNIPDSYSPVPAFFYRLFEAPDYRLVRYTVGHFIDFLRGMSQLQKLFDQDNLSPILQSLIVEVRKLLNHSMVHDMIKQHSSATLAPSKMLRFGNFLRIEYKRQAEQLIDIYHKLDAYYSMAKAVQHFDLHFPEIKESDEPLIKAKGLYHLLLQTPVAYDITLNPQTNFLFLTGANMAGKSTFIKSVGCAVYLAHVGMGVPAASMELSLFDGLLSNIQVQDNIVKGESYFYNEVQRIKNTVLKITDGRKWLVLIDELFKGTNIQDAMHCSTAVIKGLLKIKNSLFILSTHLYEIGDELKQYPNISFRYFETTATEEQLQFSYQLKEGISNDRFGYLILKREKVVEMLEKL</sequence>
<evidence type="ECO:0000256" key="1">
    <source>
        <dbReference type="ARBA" id="ARBA00022741"/>
    </source>
</evidence>
<evidence type="ECO:0000256" key="2">
    <source>
        <dbReference type="ARBA" id="ARBA00022840"/>
    </source>
</evidence>
<dbReference type="InterPro" id="IPR036187">
    <property type="entry name" value="DNA_mismatch_repair_MutS_sf"/>
</dbReference>
<dbReference type="GO" id="GO:0005524">
    <property type="term" value="F:ATP binding"/>
    <property type="evidence" value="ECO:0007669"/>
    <property type="project" value="UniProtKB-KW"/>
</dbReference>
<dbReference type="InterPro" id="IPR027417">
    <property type="entry name" value="P-loop_NTPase"/>
</dbReference>
<keyword evidence="1" id="KW-0547">Nucleotide-binding</keyword>
<feature type="domain" description="DNA mismatch repair proteins mutS family" evidence="4">
    <location>
        <begin position="255"/>
        <end position="436"/>
    </location>
</feature>
<dbReference type="SUPFAM" id="SSF52540">
    <property type="entry name" value="P-loop containing nucleoside triphosphate hydrolases"/>
    <property type="match status" value="1"/>
</dbReference>
<dbReference type="SUPFAM" id="SSF48334">
    <property type="entry name" value="DNA repair protein MutS, domain III"/>
    <property type="match status" value="1"/>
</dbReference>
<dbReference type="GO" id="GO:0030983">
    <property type="term" value="F:mismatched DNA binding"/>
    <property type="evidence" value="ECO:0007669"/>
    <property type="project" value="InterPro"/>
</dbReference>
<name>A0A7G5XMX1_9BACT</name>
<gene>
    <name evidence="5" type="ORF">H4075_17410</name>
</gene>
<dbReference type="Gene3D" id="1.10.1420.10">
    <property type="match status" value="1"/>
</dbReference>
<proteinExistence type="predicted"/>
<dbReference type="Pfam" id="PF00488">
    <property type="entry name" value="MutS_V"/>
    <property type="match status" value="1"/>
</dbReference>
<organism evidence="5 6">
    <name type="scientific">Lacibacter sediminis</name>
    <dbReference type="NCBI Taxonomy" id="2760713"/>
    <lineage>
        <taxon>Bacteria</taxon>
        <taxon>Pseudomonadati</taxon>
        <taxon>Bacteroidota</taxon>
        <taxon>Chitinophagia</taxon>
        <taxon>Chitinophagales</taxon>
        <taxon>Chitinophagaceae</taxon>
        <taxon>Lacibacter</taxon>
    </lineage>
</organism>
<dbReference type="AlphaFoldDB" id="A0A7G5XMX1"/>
<evidence type="ECO:0000313" key="6">
    <source>
        <dbReference type="Proteomes" id="UP000515344"/>
    </source>
</evidence>
<evidence type="ECO:0000313" key="5">
    <source>
        <dbReference type="EMBL" id="QNA46824.1"/>
    </source>
</evidence>
<dbReference type="PANTHER" id="PTHR11361">
    <property type="entry name" value="DNA MISMATCH REPAIR PROTEIN MUTS FAMILY MEMBER"/>
    <property type="match status" value="1"/>
</dbReference>
<dbReference type="InterPro" id="IPR045076">
    <property type="entry name" value="MutS"/>
</dbReference>
<dbReference type="InterPro" id="IPR000432">
    <property type="entry name" value="DNA_mismatch_repair_MutS_C"/>
</dbReference>
<dbReference type="GO" id="GO:0006298">
    <property type="term" value="P:mismatch repair"/>
    <property type="evidence" value="ECO:0007669"/>
    <property type="project" value="InterPro"/>
</dbReference>
<reference evidence="6" key="1">
    <citation type="submission" date="2020-08" db="EMBL/GenBank/DDBJ databases">
        <title>Lacibacter sp. S13-6-6 genome sequencing.</title>
        <authorList>
            <person name="Jin L."/>
        </authorList>
    </citation>
    <scope>NUCLEOTIDE SEQUENCE [LARGE SCALE GENOMIC DNA]</scope>
    <source>
        <strain evidence="6">S13-6-6</strain>
    </source>
</reference>
<dbReference type="EMBL" id="CP060007">
    <property type="protein sequence ID" value="QNA46824.1"/>
    <property type="molecule type" value="Genomic_DNA"/>
</dbReference>
<evidence type="ECO:0000256" key="3">
    <source>
        <dbReference type="ARBA" id="ARBA00023125"/>
    </source>
</evidence>
<keyword evidence="6" id="KW-1185">Reference proteome</keyword>
<keyword evidence="3" id="KW-0238">DNA-binding</keyword>